<protein>
    <recommendedName>
        <fullName evidence="6">Peptidase S53 domain-containing protein</fullName>
    </recommendedName>
</protein>
<dbReference type="PANTHER" id="PTHR14218">
    <property type="entry name" value="PROTEASE S8 TRIPEPTIDYL PEPTIDASE I CLN2"/>
    <property type="match status" value="1"/>
</dbReference>
<feature type="binding site" evidence="4">
    <location>
        <position position="498"/>
    </location>
    <ligand>
        <name>Ca(2+)</name>
        <dbReference type="ChEBI" id="CHEBI:29108"/>
    </ligand>
</feature>
<reference evidence="7 8" key="1">
    <citation type="submission" date="2020-08" db="EMBL/GenBank/DDBJ databases">
        <title>Genomic Encyclopedia of Type Strains, Phase III (KMG-III): the genomes of soil and plant-associated and newly described type strains.</title>
        <authorList>
            <person name="Whitman W."/>
        </authorList>
    </citation>
    <scope>NUCLEOTIDE SEQUENCE [LARGE SCALE GENOMIC DNA]</scope>
    <source>
        <strain evidence="7 8">CECT 7247</strain>
    </source>
</reference>
<dbReference type="Gene3D" id="2.60.40.10">
    <property type="entry name" value="Immunoglobulins"/>
    <property type="match status" value="3"/>
</dbReference>
<feature type="binding site" evidence="4">
    <location>
        <position position="496"/>
    </location>
    <ligand>
        <name>Ca(2+)</name>
        <dbReference type="ChEBI" id="CHEBI:29108"/>
    </ligand>
</feature>
<organism evidence="7 8">
    <name type="scientific">Roseateles terrae</name>
    <dbReference type="NCBI Taxonomy" id="431060"/>
    <lineage>
        <taxon>Bacteria</taxon>
        <taxon>Pseudomonadati</taxon>
        <taxon>Pseudomonadota</taxon>
        <taxon>Betaproteobacteria</taxon>
        <taxon>Burkholderiales</taxon>
        <taxon>Sphaerotilaceae</taxon>
        <taxon>Roseateles</taxon>
    </lineage>
</organism>
<evidence type="ECO:0000256" key="3">
    <source>
        <dbReference type="ARBA" id="ARBA00022825"/>
    </source>
</evidence>
<dbReference type="PROSITE" id="PS51695">
    <property type="entry name" value="SEDOLISIN"/>
    <property type="match status" value="1"/>
</dbReference>
<feature type="binding site" evidence="4">
    <location>
        <position position="479"/>
    </location>
    <ligand>
        <name>Ca(2+)</name>
        <dbReference type="ChEBI" id="CHEBI:29108"/>
    </ligand>
</feature>
<feature type="region of interest" description="Disordered" evidence="5">
    <location>
        <begin position="58"/>
        <end position="90"/>
    </location>
</feature>
<feature type="active site" description="Charge relay system" evidence="4">
    <location>
        <position position="431"/>
    </location>
</feature>
<evidence type="ECO:0000313" key="7">
    <source>
        <dbReference type="EMBL" id="MBB3195471.1"/>
    </source>
</evidence>
<keyword evidence="3 4" id="KW-0720">Serine protease</keyword>
<gene>
    <name evidence="7" type="ORF">FHS28_002877</name>
</gene>
<keyword evidence="8" id="KW-1185">Reference proteome</keyword>
<dbReference type="InterPro" id="IPR036852">
    <property type="entry name" value="Peptidase_S8/S53_dom_sf"/>
</dbReference>
<sequence>MQHLSSPALRRTTALVSGLLLSLIVSLPGCGGGSADGPAVSSPAAAASASLQMQPSYHLSPVLPGAPSDVDRDGSSSSAHQLPRSVTIPASRQGISTRALTFQEVADGTGRAQALGANSSGTTASPQATTAASVTYTPAQIRAAYGLPPVPSNLTGMTALQAAQLGAGQTIYIVDAFHDTYAFGELLAFSNLFGLPACTQKTLTPTASLPLAAPPSTATTCEFIQVASSSSGGTIAANYPRYDAQWATEIALDVQWAHAIAPLARIVLIEATDASLNALGSAVQLANRMGPGVVSMSFGAPEGSYVSSYESLFKGTGMTYFAATGDSGTAVNWPAASPSVVAVGGTSLRYSGTGSRTETAWSLAGGGISAYVALPSYQNPTLLRSTAITRRAVADVSMNADPTTGQYVAIIPNQTTCTFCQVSWVTTGGTSMSSPQWAGLAAVANALRAQSGKGPMGSPHAVLYQSLTNATTYAGAFLDVAQGSNGSCTICAARTGYDAPTGLGTPNGMAMASLLASATTPATPVAPIVAASTVNGNYGMAISFVPSVSSSNAVTLTMSGAPAGMVLSGSTISWPSPVTGTFKVTITARDSKTGLTGSGVTTLVIAPPPPPIVSSGSLTATVGKALSVAVSAGDRYPVRLSLVGAPSGMSLAASGTNGAILNWPSPVAGTFRFSLRADTTQTGLSAVGSYVVVVNPVGAPQVSSGQIALNPGTAWSTPVSVVSANAYTLSLSGAPAGLTINASGVLAWTSPVTGSYAVTVSARDTKTGLVGSGVINLVVGSSTGPAVFSTVFTGVAGKPLNGTLFISDAGASLAGLALASNQAGIKFTPSLGMASTAVTWAAPVTGNWWIQVSVTDSAGRSTMATIPVIINAK</sequence>
<comment type="caution">
    <text evidence="7">The sequence shown here is derived from an EMBL/GenBank/DDBJ whole genome shotgun (WGS) entry which is preliminary data.</text>
</comment>
<dbReference type="CDD" id="cd04056">
    <property type="entry name" value="Peptidases_S53"/>
    <property type="match status" value="1"/>
</dbReference>
<evidence type="ECO:0000259" key="6">
    <source>
        <dbReference type="PROSITE" id="PS51695"/>
    </source>
</evidence>
<keyword evidence="4" id="KW-0106">Calcium</keyword>
<feature type="domain" description="Peptidase S53" evidence="6">
    <location>
        <begin position="135"/>
        <end position="518"/>
    </location>
</feature>
<dbReference type="Gene3D" id="3.40.50.200">
    <property type="entry name" value="Peptidase S8/S53 domain"/>
    <property type="match status" value="1"/>
</dbReference>
<keyword evidence="2 4" id="KW-0378">Hydrolase</keyword>
<keyword evidence="4" id="KW-0479">Metal-binding</keyword>
<dbReference type="SUPFAM" id="SSF52743">
    <property type="entry name" value="Subtilisin-like"/>
    <property type="match status" value="1"/>
</dbReference>
<evidence type="ECO:0000256" key="5">
    <source>
        <dbReference type="SAM" id="MobiDB-lite"/>
    </source>
</evidence>
<dbReference type="PROSITE" id="PS00138">
    <property type="entry name" value="SUBTILASE_SER"/>
    <property type="match status" value="1"/>
</dbReference>
<keyword evidence="1 4" id="KW-0645">Protease</keyword>
<dbReference type="InterPro" id="IPR030400">
    <property type="entry name" value="Sedolisin_dom"/>
</dbReference>
<evidence type="ECO:0000256" key="2">
    <source>
        <dbReference type="ARBA" id="ARBA00022801"/>
    </source>
</evidence>
<dbReference type="InterPro" id="IPR023828">
    <property type="entry name" value="Peptidase_S8_Ser-AS"/>
</dbReference>
<feature type="active site" description="Charge relay system" evidence="4">
    <location>
        <position position="249"/>
    </location>
</feature>
<dbReference type="EMBL" id="JACHXO010000005">
    <property type="protein sequence ID" value="MBB3195471.1"/>
    <property type="molecule type" value="Genomic_DNA"/>
</dbReference>
<dbReference type="InterPro" id="IPR015919">
    <property type="entry name" value="Cadherin-like_sf"/>
</dbReference>
<dbReference type="InterPro" id="IPR013783">
    <property type="entry name" value="Ig-like_fold"/>
</dbReference>
<evidence type="ECO:0000256" key="4">
    <source>
        <dbReference type="PROSITE-ProRule" id="PRU01032"/>
    </source>
</evidence>
<dbReference type="PANTHER" id="PTHR14218:SF15">
    <property type="entry name" value="TRIPEPTIDYL-PEPTIDASE 1"/>
    <property type="match status" value="1"/>
</dbReference>
<evidence type="ECO:0000256" key="1">
    <source>
        <dbReference type="ARBA" id="ARBA00022670"/>
    </source>
</evidence>
<dbReference type="InterPro" id="IPR050819">
    <property type="entry name" value="Tripeptidyl-peptidase_I"/>
</dbReference>
<proteinExistence type="predicted"/>
<accession>A0ABR6GTQ3</accession>
<dbReference type="RefSeq" id="WP_184294879.1">
    <property type="nucleotide sequence ID" value="NZ_JACHXO010000005.1"/>
</dbReference>
<dbReference type="SUPFAM" id="SSF49313">
    <property type="entry name" value="Cadherin-like"/>
    <property type="match status" value="1"/>
</dbReference>
<feature type="active site" description="Charge relay system" evidence="4">
    <location>
        <position position="253"/>
    </location>
</feature>
<dbReference type="Proteomes" id="UP000574369">
    <property type="component" value="Unassembled WGS sequence"/>
</dbReference>
<evidence type="ECO:0000313" key="8">
    <source>
        <dbReference type="Proteomes" id="UP000574369"/>
    </source>
</evidence>
<comment type="cofactor">
    <cofactor evidence="4">
        <name>Ca(2+)</name>
        <dbReference type="ChEBI" id="CHEBI:29108"/>
    </cofactor>
    <text evidence="4">Binds 1 Ca(2+) ion per subunit.</text>
</comment>
<feature type="binding site" evidence="4">
    <location>
        <position position="480"/>
    </location>
    <ligand>
        <name>Ca(2+)</name>
        <dbReference type="ChEBI" id="CHEBI:29108"/>
    </ligand>
</feature>
<name>A0ABR6GTQ3_9BURK</name>